<dbReference type="OrthoDB" id="8402235at2"/>
<dbReference type="Pfam" id="PF20477">
    <property type="entry name" value="DUF6719"/>
    <property type="match status" value="1"/>
</dbReference>
<proteinExistence type="predicted"/>
<accession>A0A2N0D195</accession>
<gene>
    <name evidence="2" type="ORF">CWR43_31730</name>
</gene>
<evidence type="ECO:0000256" key="1">
    <source>
        <dbReference type="SAM" id="SignalP"/>
    </source>
</evidence>
<feature type="chain" id="PRO_5014845153" evidence="1">
    <location>
        <begin position="22"/>
        <end position="73"/>
    </location>
</feature>
<evidence type="ECO:0000313" key="2">
    <source>
        <dbReference type="EMBL" id="PKA39884.1"/>
    </source>
</evidence>
<reference evidence="2 3" key="2">
    <citation type="submission" date="2017-12" db="EMBL/GenBank/DDBJ databases">
        <title>Genome sequence of Rhizobium sullae HCNT1 isolated from Sulla coronaria nodules and featuring peculiar denitrification phenotypes.</title>
        <authorList>
            <person name="De Diego-Diaz B."/>
            <person name="Treu L."/>
            <person name="Campanaro S."/>
            <person name="Da Silva Duarte V."/>
            <person name="Basaglia M."/>
            <person name="Favaro L."/>
            <person name="Casella S."/>
            <person name="Squartini A."/>
        </authorList>
    </citation>
    <scope>NUCLEOTIDE SEQUENCE [LARGE SCALE GENOMIC DNA]</scope>
    <source>
        <strain evidence="2 3">HCNT1</strain>
    </source>
</reference>
<sequence length="73" mass="8180">MIIIFFAWAVLFLADFVPAEAATKVVTQKPTVSSLAPGENVLYDDKRCPAGMIARYSKPKNRNEIRRGQCVHQ</sequence>
<organism evidence="2 3">
    <name type="scientific">Rhizobium sullae</name>
    <name type="common">Rhizobium hedysari</name>
    <dbReference type="NCBI Taxonomy" id="50338"/>
    <lineage>
        <taxon>Bacteria</taxon>
        <taxon>Pseudomonadati</taxon>
        <taxon>Pseudomonadota</taxon>
        <taxon>Alphaproteobacteria</taxon>
        <taxon>Hyphomicrobiales</taxon>
        <taxon>Rhizobiaceae</taxon>
        <taxon>Rhizobium/Agrobacterium group</taxon>
        <taxon>Rhizobium</taxon>
    </lineage>
</organism>
<name>A0A2N0D195_RHISU</name>
<dbReference type="AlphaFoldDB" id="A0A2N0D195"/>
<evidence type="ECO:0000313" key="3">
    <source>
        <dbReference type="Proteomes" id="UP000232164"/>
    </source>
</evidence>
<dbReference type="InterPro" id="IPR046565">
    <property type="entry name" value="DUF6719"/>
</dbReference>
<keyword evidence="1" id="KW-0732">Signal</keyword>
<dbReference type="Proteomes" id="UP000232164">
    <property type="component" value="Unassembled WGS sequence"/>
</dbReference>
<comment type="caution">
    <text evidence="2">The sequence shown here is derived from an EMBL/GenBank/DDBJ whole genome shotgun (WGS) entry which is preliminary data.</text>
</comment>
<feature type="signal peptide" evidence="1">
    <location>
        <begin position="1"/>
        <end position="21"/>
    </location>
</feature>
<dbReference type="EMBL" id="PIQN01000026">
    <property type="protein sequence ID" value="PKA39884.1"/>
    <property type="molecule type" value="Genomic_DNA"/>
</dbReference>
<reference evidence="2 3" key="1">
    <citation type="submission" date="2017-11" db="EMBL/GenBank/DDBJ databases">
        <authorList>
            <person name="Han C.G."/>
        </authorList>
    </citation>
    <scope>NUCLEOTIDE SEQUENCE [LARGE SCALE GENOMIC DNA]</scope>
    <source>
        <strain evidence="2 3">HCNT1</strain>
    </source>
</reference>
<protein>
    <submittedName>
        <fullName evidence="2">Uncharacterized protein</fullName>
    </submittedName>
</protein>